<dbReference type="Pfam" id="PF04884">
    <property type="entry name" value="UVB_sens_prot"/>
    <property type="match status" value="1"/>
</dbReference>
<evidence type="ECO:0000313" key="4">
    <source>
        <dbReference type="EMBL" id="KAH9318158.1"/>
    </source>
</evidence>
<feature type="domain" description="Root UVB sensitive protein C-terminal" evidence="3">
    <location>
        <begin position="225"/>
        <end position="329"/>
    </location>
</feature>
<evidence type="ECO:0000256" key="1">
    <source>
        <dbReference type="ARBA" id="ARBA00007558"/>
    </source>
</evidence>
<proteinExistence type="inferred from homology"/>
<dbReference type="InterPro" id="IPR006968">
    <property type="entry name" value="RUS_fam"/>
</dbReference>
<dbReference type="Proteomes" id="UP000824469">
    <property type="component" value="Unassembled WGS sequence"/>
</dbReference>
<evidence type="ECO:0000259" key="3">
    <source>
        <dbReference type="Pfam" id="PF24160"/>
    </source>
</evidence>
<name>A0AA38GAW3_TAXCH</name>
<comment type="similarity">
    <text evidence="1">Belongs to the RUS1 family.</text>
</comment>
<evidence type="ECO:0000313" key="5">
    <source>
        <dbReference type="Proteomes" id="UP000824469"/>
    </source>
</evidence>
<organism evidence="4 5">
    <name type="scientific">Taxus chinensis</name>
    <name type="common">Chinese yew</name>
    <name type="synonym">Taxus wallichiana var. chinensis</name>
    <dbReference type="NCBI Taxonomy" id="29808"/>
    <lineage>
        <taxon>Eukaryota</taxon>
        <taxon>Viridiplantae</taxon>
        <taxon>Streptophyta</taxon>
        <taxon>Embryophyta</taxon>
        <taxon>Tracheophyta</taxon>
        <taxon>Spermatophyta</taxon>
        <taxon>Pinopsida</taxon>
        <taxon>Pinidae</taxon>
        <taxon>Conifers II</taxon>
        <taxon>Cupressales</taxon>
        <taxon>Taxaceae</taxon>
        <taxon>Taxus</taxon>
    </lineage>
</organism>
<evidence type="ECO:0000259" key="2">
    <source>
        <dbReference type="Pfam" id="PF04884"/>
    </source>
</evidence>
<gene>
    <name evidence="4" type="ORF">KI387_019927</name>
</gene>
<dbReference type="Pfam" id="PF24160">
    <property type="entry name" value="UVB_sens_C"/>
    <property type="match status" value="1"/>
</dbReference>
<dbReference type="EMBL" id="JAHRHJ020000004">
    <property type="protein sequence ID" value="KAH9318158.1"/>
    <property type="molecule type" value="Genomic_DNA"/>
</dbReference>
<sequence>MKSWLLPEGYPESVVPSYGSYMQWRALQHFFGGVISVFTTHSLLHSLGVSSKGATSLAINWVIKDGAGRIGKLLYARKGKKFDCNLKQLRFTGHILMEVGALVELATAIAPSLFLPLACAANVVKNIAAVSSTSTRTPIYKAFALRENIGDITAKGESTSNIADLLGTGLGILISGKNKQTLPTFIILSCGYVFSSYHEVKAVILPTMNQARFGVAVWSFLNTGQVPSVSEANNKECIFTFPWARQMDVELGACVADAFQNSREFLSAKAMFKDKNYIISYNRRRKRAYVVLKEAATSEDVMEGAFQAYHLLHILDSAFRKSCKTNTIENNCNDILSATDAKLLAEGAIGSAKFSSCKNSWAHYKVFKEKAVSQ</sequence>
<accession>A0AA38GAW3</accession>
<protein>
    <submittedName>
        <fullName evidence="4">Uncharacterized protein</fullName>
    </submittedName>
</protein>
<dbReference type="AlphaFoldDB" id="A0AA38GAW3"/>
<comment type="caution">
    <text evidence="4">The sequence shown here is derived from an EMBL/GenBank/DDBJ whole genome shotgun (WGS) entry which is preliminary data.</text>
</comment>
<feature type="domain" description="Protein root UVB sensitive/RUS" evidence="2">
    <location>
        <begin position="2"/>
        <end position="223"/>
    </location>
</feature>
<dbReference type="InterPro" id="IPR055412">
    <property type="entry name" value="UVB_sens_C"/>
</dbReference>
<dbReference type="InterPro" id="IPR054549">
    <property type="entry name" value="UVB_sens_RUS_dom"/>
</dbReference>
<dbReference type="PANTHER" id="PTHR12770:SF20">
    <property type="entry name" value="PROTEIN ROOT UVB SENSITIVE 6"/>
    <property type="match status" value="1"/>
</dbReference>
<dbReference type="PANTHER" id="PTHR12770">
    <property type="entry name" value="RUS1 FAMILY PROTEIN C16ORF58"/>
    <property type="match status" value="1"/>
</dbReference>
<keyword evidence="5" id="KW-1185">Reference proteome</keyword>
<dbReference type="OMA" id="LQHFFGG"/>
<feature type="non-terminal residue" evidence="4">
    <location>
        <position position="374"/>
    </location>
</feature>
<reference evidence="4 5" key="1">
    <citation type="journal article" date="2021" name="Nat. Plants">
        <title>The Taxus genome provides insights into paclitaxel biosynthesis.</title>
        <authorList>
            <person name="Xiong X."/>
            <person name="Gou J."/>
            <person name="Liao Q."/>
            <person name="Li Y."/>
            <person name="Zhou Q."/>
            <person name="Bi G."/>
            <person name="Li C."/>
            <person name="Du R."/>
            <person name="Wang X."/>
            <person name="Sun T."/>
            <person name="Guo L."/>
            <person name="Liang H."/>
            <person name="Lu P."/>
            <person name="Wu Y."/>
            <person name="Zhang Z."/>
            <person name="Ro D.K."/>
            <person name="Shang Y."/>
            <person name="Huang S."/>
            <person name="Yan J."/>
        </authorList>
    </citation>
    <scope>NUCLEOTIDE SEQUENCE [LARGE SCALE GENOMIC DNA]</scope>
    <source>
        <strain evidence="4">Ta-2019</strain>
    </source>
</reference>